<evidence type="ECO:0000313" key="3">
    <source>
        <dbReference type="Proteomes" id="UP000319160"/>
    </source>
</evidence>
<gene>
    <name evidence="2" type="ORF">FHL15_008241</name>
</gene>
<evidence type="ECO:0000313" key="2">
    <source>
        <dbReference type="EMBL" id="TRX90837.1"/>
    </source>
</evidence>
<dbReference type="Proteomes" id="UP000319160">
    <property type="component" value="Unassembled WGS sequence"/>
</dbReference>
<sequence length="91" mass="10585">MPQDQLCSSGGASCSKDDPPHAIQEYMRADSTIPGHQHKLAEHNKTEEQVKMGRVPKDQDNIRKFEEQFMMERVAKAKEAIRKFEEQWNKK</sequence>
<proteinExistence type="predicted"/>
<keyword evidence="3" id="KW-1185">Reference proteome</keyword>
<organism evidence="2 3">
    <name type="scientific">Xylaria flabelliformis</name>
    <dbReference type="NCBI Taxonomy" id="2512241"/>
    <lineage>
        <taxon>Eukaryota</taxon>
        <taxon>Fungi</taxon>
        <taxon>Dikarya</taxon>
        <taxon>Ascomycota</taxon>
        <taxon>Pezizomycotina</taxon>
        <taxon>Sordariomycetes</taxon>
        <taxon>Xylariomycetidae</taxon>
        <taxon>Xylariales</taxon>
        <taxon>Xylariaceae</taxon>
        <taxon>Xylaria</taxon>
    </lineage>
</organism>
<comment type="caution">
    <text evidence="2">The sequence shown here is derived from an EMBL/GenBank/DDBJ whole genome shotgun (WGS) entry which is preliminary data.</text>
</comment>
<evidence type="ECO:0000256" key="1">
    <source>
        <dbReference type="SAM" id="MobiDB-lite"/>
    </source>
</evidence>
<reference evidence="3" key="1">
    <citation type="submission" date="2019-06" db="EMBL/GenBank/DDBJ databases">
        <title>Draft genome sequence of the griseofulvin-producing fungus Xylaria cubensis strain G536.</title>
        <authorList>
            <person name="Mead M.E."/>
            <person name="Raja H.A."/>
            <person name="Steenwyk J.L."/>
            <person name="Knowles S.L."/>
            <person name="Oberlies N.H."/>
            <person name="Rokas A."/>
        </authorList>
    </citation>
    <scope>NUCLEOTIDE SEQUENCE [LARGE SCALE GENOMIC DNA]</scope>
    <source>
        <strain evidence="3">G536</strain>
    </source>
</reference>
<name>A0A553HSB5_9PEZI</name>
<feature type="region of interest" description="Disordered" evidence="1">
    <location>
        <begin position="1"/>
        <end position="21"/>
    </location>
</feature>
<accession>A0A553HSB5</accession>
<dbReference type="EMBL" id="VFLP01000051">
    <property type="protein sequence ID" value="TRX90837.1"/>
    <property type="molecule type" value="Genomic_DNA"/>
</dbReference>
<dbReference type="AlphaFoldDB" id="A0A553HSB5"/>
<feature type="compositionally biased region" description="Polar residues" evidence="1">
    <location>
        <begin position="1"/>
        <end position="12"/>
    </location>
</feature>
<protein>
    <submittedName>
        <fullName evidence="2">Uncharacterized protein</fullName>
    </submittedName>
</protein>